<evidence type="ECO:0000259" key="4">
    <source>
        <dbReference type="PROSITE" id="PS50031"/>
    </source>
</evidence>
<feature type="domain" description="EF-hand" evidence="5">
    <location>
        <begin position="258"/>
        <end position="293"/>
    </location>
</feature>
<evidence type="ECO:0000256" key="2">
    <source>
        <dbReference type="SAM" id="Coils"/>
    </source>
</evidence>
<proteinExistence type="predicted"/>
<dbReference type="InterPro" id="IPR018159">
    <property type="entry name" value="Spectrin/alpha-actinin"/>
</dbReference>
<name>A0AAU9WK56_9CNID</name>
<feature type="region of interest" description="Disordered" evidence="3">
    <location>
        <begin position="584"/>
        <end position="657"/>
    </location>
</feature>
<dbReference type="Gene3D" id="1.10.238.10">
    <property type="entry name" value="EF-hand"/>
    <property type="match status" value="3"/>
</dbReference>
<dbReference type="Pfam" id="PF12763">
    <property type="entry name" value="EH"/>
    <property type="match status" value="3"/>
</dbReference>
<accession>A0AAU9WK56</accession>
<dbReference type="InterPro" id="IPR000261">
    <property type="entry name" value="EH_dom"/>
</dbReference>
<feature type="region of interest" description="Disordered" evidence="3">
    <location>
        <begin position="336"/>
        <end position="368"/>
    </location>
</feature>
<gene>
    <name evidence="6" type="ORF">PMEA_00006489</name>
</gene>
<organism evidence="6 7">
    <name type="scientific">Pocillopora meandrina</name>
    <dbReference type="NCBI Taxonomy" id="46732"/>
    <lineage>
        <taxon>Eukaryota</taxon>
        <taxon>Metazoa</taxon>
        <taxon>Cnidaria</taxon>
        <taxon>Anthozoa</taxon>
        <taxon>Hexacorallia</taxon>
        <taxon>Scleractinia</taxon>
        <taxon>Astrocoeniina</taxon>
        <taxon>Pocilloporidae</taxon>
        <taxon>Pocillopora</taxon>
    </lineage>
</organism>
<feature type="domain" description="EH" evidence="4">
    <location>
        <begin position="259"/>
        <end position="348"/>
    </location>
</feature>
<keyword evidence="2" id="KW-0175">Coiled coil</keyword>
<keyword evidence="1" id="KW-0106">Calcium</keyword>
<evidence type="ECO:0008006" key="8">
    <source>
        <dbReference type="Google" id="ProtNLM"/>
    </source>
</evidence>
<dbReference type="GO" id="GO:0016197">
    <property type="term" value="P:endosomal transport"/>
    <property type="evidence" value="ECO:0007669"/>
    <property type="project" value="TreeGrafter"/>
</dbReference>
<feature type="compositionally biased region" description="Basic and acidic residues" evidence="3">
    <location>
        <begin position="620"/>
        <end position="638"/>
    </location>
</feature>
<dbReference type="CDD" id="cd00052">
    <property type="entry name" value="EH"/>
    <property type="match status" value="3"/>
</dbReference>
<feature type="coiled-coil region" evidence="2">
    <location>
        <begin position="381"/>
        <end position="555"/>
    </location>
</feature>
<dbReference type="PANTHER" id="PTHR11216">
    <property type="entry name" value="EH DOMAIN"/>
    <property type="match status" value="1"/>
</dbReference>
<dbReference type="SMART" id="SM00027">
    <property type="entry name" value="EH"/>
    <property type="match status" value="3"/>
</dbReference>
<evidence type="ECO:0000313" key="6">
    <source>
        <dbReference type="EMBL" id="CAH3116576.1"/>
    </source>
</evidence>
<dbReference type="PROSITE" id="PS00018">
    <property type="entry name" value="EF_HAND_1"/>
    <property type="match status" value="2"/>
</dbReference>
<protein>
    <recommendedName>
        <fullName evidence="8">Epidermal growth factor receptor substrate 15-like 1</fullName>
    </recommendedName>
</protein>
<dbReference type="CDD" id="cd00176">
    <property type="entry name" value="SPEC"/>
    <property type="match status" value="1"/>
</dbReference>
<dbReference type="GO" id="GO:0030132">
    <property type="term" value="C:clathrin coat of coated pit"/>
    <property type="evidence" value="ECO:0007669"/>
    <property type="project" value="TreeGrafter"/>
</dbReference>
<feature type="domain" description="EH" evidence="4">
    <location>
        <begin position="128"/>
        <end position="216"/>
    </location>
</feature>
<dbReference type="InterPro" id="IPR018247">
    <property type="entry name" value="EF_Hand_1_Ca_BS"/>
</dbReference>
<comment type="caution">
    <text evidence="6">The sequence shown here is derived from an EMBL/GenBank/DDBJ whole genome shotgun (WGS) entry which is preliminary data.</text>
</comment>
<dbReference type="SUPFAM" id="SSF47473">
    <property type="entry name" value="EF-hand"/>
    <property type="match status" value="3"/>
</dbReference>
<evidence type="ECO:0000313" key="7">
    <source>
        <dbReference type="Proteomes" id="UP001159428"/>
    </source>
</evidence>
<dbReference type="Gene3D" id="1.10.287.1490">
    <property type="match status" value="1"/>
</dbReference>
<feature type="compositionally biased region" description="Polar residues" evidence="3">
    <location>
        <begin position="740"/>
        <end position="756"/>
    </location>
</feature>
<sequence>MAVSVGVPSISQLSAGHATVYENFFRQADVSNTGQIGASDAAAFLKKSGLKEGILHQIWELSDPQGTGFLDKHRFFLALRLIALAQNGKDVSLSNLMLLVPAPKVGDVMLPAVPPPQESTLWAVKPAEKAKYDNIFEGLQPVNGLLPGEKVKPVLLNSKLPIDVLGRVWELADIDKDGMLDSDEFAVAMHLVYRALEGDPVPLTLHGKLIPPSKRKLKLSSSAPSSPSPKGLTPPSVSSSVLSTGTTTQETPWVVTSADKLRYDAMFKQADKDADGLVSGEEVKSIFMASGLPQQVLAHIWGLCDTTGQGRLNSEQFALAMYLIHQKVMGVDPPQALQPEMVPPSMRSGSAGSPAGGEEREGGGAGSVISTLSDFSAIKELDKITKEIEDLGREKASLQHEIEEKEEMIRQRNGEIQNLQSELEKTKLKYQELERQKADSQGKLDDLDKEKAKLEEMLKDAKQKCEEETKTINSLQAQIASSRKSALQQEEELSDARDELNRIREDETKLEREIESSKEHLETVQKQIKAVQTEISQVRSKVSTLEETNSSLNANIAHYNSLMNSNSLSSGPASIPDFAPLTDAFDMTPTPSEADAMSVRATAGSSPVSSISGFSVGSGRVDEAVDDFKDTDPFKSKENLFSSSETESNDPFHVDDPFKTDPFHYKSVSFADPFPGDPFENTEARHDWHSRSSQGEDLFKGDPFKSDLPANAGANGSGAGISNGLSSSPAKSDPFAMDPFQSTFPSSKSPADNFFSSDPFKPSGSGSDTKKSTNNSQDKDSLSSVKDPFSNPFGPDPFGQFLMKLDLSRLNMPNCLNVFKSVGKNKIMALVVCGLKNFVQS</sequence>
<dbReference type="Proteomes" id="UP001159428">
    <property type="component" value="Unassembled WGS sequence"/>
</dbReference>
<keyword evidence="7" id="KW-1185">Reference proteome</keyword>
<dbReference type="PROSITE" id="PS50031">
    <property type="entry name" value="EH"/>
    <property type="match status" value="3"/>
</dbReference>
<reference evidence="6 7" key="1">
    <citation type="submission" date="2022-05" db="EMBL/GenBank/DDBJ databases">
        <authorList>
            <consortium name="Genoscope - CEA"/>
            <person name="William W."/>
        </authorList>
    </citation>
    <scope>NUCLEOTIDE SEQUENCE [LARGE SCALE GENOMIC DNA]</scope>
</reference>
<dbReference type="PANTHER" id="PTHR11216:SF176">
    <property type="entry name" value="EPIDERMAL GROWTH FACTOR RECEPTOR PATHWAY SUBSTRATE CLONE 15, ISOFORM A"/>
    <property type="match status" value="1"/>
</dbReference>
<feature type="compositionally biased region" description="Low complexity" evidence="3">
    <location>
        <begin position="343"/>
        <end position="353"/>
    </location>
</feature>
<dbReference type="EMBL" id="CALNXJ010000015">
    <property type="protein sequence ID" value="CAH3116576.1"/>
    <property type="molecule type" value="Genomic_DNA"/>
</dbReference>
<feature type="region of interest" description="Disordered" evidence="3">
    <location>
        <begin position="215"/>
        <end position="249"/>
    </location>
</feature>
<evidence type="ECO:0000256" key="1">
    <source>
        <dbReference type="ARBA" id="ARBA00022837"/>
    </source>
</evidence>
<dbReference type="AlphaFoldDB" id="A0AAU9WK56"/>
<feature type="compositionally biased region" description="Polar residues" evidence="3">
    <location>
        <begin position="764"/>
        <end position="776"/>
    </location>
</feature>
<dbReference type="PROSITE" id="PS50222">
    <property type="entry name" value="EF_HAND_2"/>
    <property type="match status" value="2"/>
</dbReference>
<evidence type="ECO:0000256" key="3">
    <source>
        <dbReference type="SAM" id="MobiDB-lite"/>
    </source>
</evidence>
<dbReference type="GO" id="GO:0006897">
    <property type="term" value="P:endocytosis"/>
    <property type="evidence" value="ECO:0007669"/>
    <property type="project" value="TreeGrafter"/>
</dbReference>
<feature type="compositionally biased region" description="Low complexity" evidence="3">
    <location>
        <begin position="219"/>
        <end position="248"/>
    </location>
</feature>
<dbReference type="SMART" id="SM00054">
    <property type="entry name" value="EFh"/>
    <property type="match status" value="5"/>
</dbReference>
<dbReference type="GO" id="GO:0005509">
    <property type="term" value="F:calcium ion binding"/>
    <property type="evidence" value="ECO:0007669"/>
    <property type="project" value="InterPro"/>
</dbReference>
<dbReference type="GO" id="GO:0045296">
    <property type="term" value="F:cadherin binding"/>
    <property type="evidence" value="ECO:0007669"/>
    <property type="project" value="TreeGrafter"/>
</dbReference>
<feature type="domain" description="EF-hand" evidence="5">
    <location>
        <begin position="160"/>
        <end position="195"/>
    </location>
</feature>
<evidence type="ECO:0000259" key="5">
    <source>
        <dbReference type="PROSITE" id="PS50222"/>
    </source>
</evidence>
<feature type="region of interest" description="Disordered" evidence="3">
    <location>
        <begin position="674"/>
        <end position="791"/>
    </location>
</feature>
<feature type="compositionally biased region" description="Low complexity" evidence="3">
    <location>
        <begin position="604"/>
        <end position="619"/>
    </location>
</feature>
<dbReference type="InterPro" id="IPR011992">
    <property type="entry name" value="EF-hand-dom_pair"/>
</dbReference>
<feature type="domain" description="EH" evidence="4">
    <location>
        <begin position="17"/>
        <end position="106"/>
    </location>
</feature>
<dbReference type="SUPFAM" id="SSF90257">
    <property type="entry name" value="Myosin rod fragments"/>
    <property type="match status" value="1"/>
</dbReference>
<dbReference type="InterPro" id="IPR002048">
    <property type="entry name" value="EF_hand_dom"/>
</dbReference>